<dbReference type="Proteomes" id="UP000736335">
    <property type="component" value="Unassembled WGS sequence"/>
</dbReference>
<dbReference type="AlphaFoldDB" id="A0A9P6L4Z8"/>
<protein>
    <recommendedName>
        <fullName evidence="3">MalT-like TPR region domain-containing protein</fullName>
    </recommendedName>
</protein>
<name>A0A9P6L4Z8_9AGAM</name>
<comment type="caution">
    <text evidence="1">The sequence shown here is derived from an EMBL/GenBank/DDBJ whole genome shotgun (WGS) entry which is preliminary data.</text>
</comment>
<evidence type="ECO:0000313" key="2">
    <source>
        <dbReference type="Proteomes" id="UP000736335"/>
    </source>
</evidence>
<dbReference type="Pfam" id="PF13374">
    <property type="entry name" value="TPR_10"/>
    <property type="match status" value="1"/>
</dbReference>
<gene>
    <name evidence="1" type="ORF">BJ322DRAFT_1022212</name>
</gene>
<keyword evidence="2" id="KW-1185">Reference proteome</keyword>
<evidence type="ECO:0000313" key="1">
    <source>
        <dbReference type="EMBL" id="KAF9782598.1"/>
    </source>
</evidence>
<organism evidence="1 2">
    <name type="scientific">Thelephora terrestris</name>
    <dbReference type="NCBI Taxonomy" id="56493"/>
    <lineage>
        <taxon>Eukaryota</taxon>
        <taxon>Fungi</taxon>
        <taxon>Dikarya</taxon>
        <taxon>Basidiomycota</taxon>
        <taxon>Agaricomycotina</taxon>
        <taxon>Agaricomycetes</taxon>
        <taxon>Thelephorales</taxon>
        <taxon>Thelephoraceae</taxon>
        <taxon>Thelephora</taxon>
    </lineage>
</organism>
<accession>A0A9P6L4Z8</accession>
<dbReference type="Gene3D" id="1.25.40.10">
    <property type="entry name" value="Tetratricopeptide repeat domain"/>
    <property type="match status" value="1"/>
</dbReference>
<dbReference type="SUPFAM" id="SSF48452">
    <property type="entry name" value="TPR-like"/>
    <property type="match status" value="2"/>
</dbReference>
<sequence>MIIPPSLALGNSSEGALLFNYALKLWRERGDEYSVAWALMELSSANGASLHPQESIRQAREALEIYERLGATEERASCLCTLAKVLRGVGQLDAAEDAVVESIRLLSPGEDQESSIFLCLRVLGDIYCDKGQTEEALRQYEEALRIATALGSSICLSIAHYVLAEFFTFMTAGDKLDEAQVHIVQTKSYLSVFDHPSFLGRATLLHAWIHCRQCRIEDAMSEALHAREILEGHGTSLEDIDSCNVLLEALEVVRGLQGTSQRPEERA</sequence>
<reference evidence="1" key="2">
    <citation type="submission" date="2020-11" db="EMBL/GenBank/DDBJ databases">
        <authorList>
            <consortium name="DOE Joint Genome Institute"/>
            <person name="Kuo A."/>
            <person name="Miyauchi S."/>
            <person name="Kiss E."/>
            <person name="Drula E."/>
            <person name="Kohler A."/>
            <person name="Sanchez-Garcia M."/>
            <person name="Andreopoulos B."/>
            <person name="Barry K.W."/>
            <person name="Bonito G."/>
            <person name="Buee M."/>
            <person name="Carver A."/>
            <person name="Chen C."/>
            <person name="Cichocki N."/>
            <person name="Clum A."/>
            <person name="Culley D."/>
            <person name="Crous P.W."/>
            <person name="Fauchery L."/>
            <person name="Girlanda M."/>
            <person name="Hayes R."/>
            <person name="Keri Z."/>
            <person name="Labutti K."/>
            <person name="Lipzen A."/>
            <person name="Lombard V."/>
            <person name="Magnuson J."/>
            <person name="Maillard F."/>
            <person name="Morin E."/>
            <person name="Murat C."/>
            <person name="Nolan M."/>
            <person name="Ohm R."/>
            <person name="Pangilinan J."/>
            <person name="Pereira M."/>
            <person name="Perotto S."/>
            <person name="Peter M."/>
            <person name="Riley R."/>
            <person name="Sitrit Y."/>
            <person name="Stielow B."/>
            <person name="Szollosi G."/>
            <person name="Zifcakova L."/>
            <person name="Stursova M."/>
            <person name="Spatafora J.W."/>
            <person name="Tedersoo L."/>
            <person name="Vaario L.-M."/>
            <person name="Yamada A."/>
            <person name="Yan M."/>
            <person name="Wang P."/>
            <person name="Xu J."/>
            <person name="Bruns T."/>
            <person name="Baldrian P."/>
            <person name="Vilgalys R."/>
            <person name="Henrissat B."/>
            <person name="Grigoriev I.V."/>
            <person name="Hibbett D."/>
            <person name="Nagy L.G."/>
            <person name="Martin F.M."/>
        </authorList>
    </citation>
    <scope>NUCLEOTIDE SEQUENCE</scope>
    <source>
        <strain evidence="1">UH-Tt-Lm1</strain>
    </source>
</reference>
<reference evidence="1" key="1">
    <citation type="journal article" date="2020" name="Nat. Commun.">
        <title>Large-scale genome sequencing of mycorrhizal fungi provides insights into the early evolution of symbiotic traits.</title>
        <authorList>
            <person name="Miyauchi S."/>
            <person name="Kiss E."/>
            <person name="Kuo A."/>
            <person name="Drula E."/>
            <person name="Kohler A."/>
            <person name="Sanchez-Garcia M."/>
            <person name="Morin E."/>
            <person name="Andreopoulos B."/>
            <person name="Barry K.W."/>
            <person name="Bonito G."/>
            <person name="Buee M."/>
            <person name="Carver A."/>
            <person name="Chen C."/>
            <person name="Cichocki N."/>
            <person name="Clum A."/>
            <person name="Culley D."/>
            <person name="Crous P.W."/>
            <person name="Fauchery L."/>
            <person name="Girlanda M."/>
            <person name="Hayes R.D."/>
            <person name="Keri Z."/>
            <person name="LaButti K."/>
            <person name="Lipzen A."/>
            <person name="Lombard V."/>
            <person name="Magnuson J."/>
            <person name="Maillard F."/>
            <person name="Murat C."/>
            <person name="Nolan M."/>
            <person name="Ohm R.A."/>
            <person name="Pangilinan J."/>
            <person name="Pereira M.F."/>
            <person name="Perotto S."/>
            <person name="Peter M."/>
            <person name="Pfister S."/>
            <person name="Riley R."/>
            <person name="Sitrit Y."/>
            <person name="Stielow J.B."/>
            <person name="Szollosi G."/>
            <person name="Zifcakova L."/>
            <person name="Stursova M."/>
            <person name="Spatafora J.W."/>
            <person name="Tedersoo L."/>
            <person name="Vaario L.M."/>
            <person name="Yamada A."/>
            <person name="Yan M."/>
            <person name="Wang P."/>
            <person name="Xu J."/>
            <person name="Bruns T."/>
            <person name="Baldrian P."/>
            <person name="Vilgalys R."/>
            <person name="Dunand C."/>
            <person name="Henrissat B."/>
            <person name="Grigoriev I.V."/>
            <person name="Hibbett D."/>
            <person name="Nagy L.G."/>
            <person name="Martin F.M."/>
        </authorList>
    </citation>
    <scope>NUCLEOTIDE SEQUENCE</scope>
    <source>
        <strain evidence="1">UH-Tt-Lm1</strain>
    </source>
</reference>
<evidence type="ECO:0008006" key="3">
    <source>
        <dbReference type="Google" id="ProtNLM"/>
    </source>
</evidence>
<dbReference type="OrthoDB" id="621413at2759"/>
<dbReference type="EMBL" id="WIUZ02000011">
    <property type="protein sequence ID" value="KAF9782598.1"/>
    <property type="molecule type" value="Genomic_DNA"/>
</dbReference>
<proteinExistence type="predicted"/>
<dbReference type="InterPro" id="IPR011990">
    <property type="entry name" value="TPR-like_helical_dom_sf"/>
</dbReference>